<dbReference type="Proteomes" id="UP000709336">
    <property type="component" value="Unassembled WGS sequence"/>
</dbReference>
<name>A0ABX1R489_9ALTE</name>
<sequence>MFKQKEELVKRHHFLLAAVLTTTTLLGCAGNTKDYREATRGGFGYTETKLSDTQYRVHFKARGTDRAKAMDYAMLRAAEVTILNDFDWFVVTDRETLVDKERVETGPQFGFQQRYSRVTECGALGCRTTLYPSSQFNTGIFVGGSDRSEIESVLSIEVGRGEQPQRENTYDARQVRNNLMPKKVE</sequence>
<reference evidence="1 2" key="1">
    <citation type="submission" date="2020-03" db="EMBL/GenBank/DDBJ databases">
        <title>Alteromonas ponticola sp. nov., isolated from seawater.</title>
        <authorList>
            <person name="Yoon J.-H."/>
            <person name="Kim Y.-O."/>
        </authorList>
    </citation>
    <scope>NUCLEOTIDE SEQUENCE [LARGE SCALE GENOMIC DNA]</scope>
    <source>
        <strain evidence="1 2">MYP5</strain>
    </source>
</reference>
<proteinExistence type="predicted"/>
<accession>A0ABX1R489</accession>
<dbReference type="NCBIfam" id="NF047637">
    <property type="entry name" value="lipo_CC0125"/>
    <property type="match status" value="1"/>
</dbReference>
<keyword evidence="2" id="KW-1185">Reference proteome</keyword>
<evidence type="ECO:0000313" key="2">
    <source>
        <dbReference type="Proteomes" id="UP000709336"/>
    </source>
</evidence>
<protein>
    <recommendedName>
        <fullName evidence="3">DUF4136 domain-containing protein</fullName>
    </recommendedName>
</protein>
<evidence type="ECO:0000313" key="1">
    <source>
        <dbReference type="EMBL" id="NMH60864.1"/>
    </source>
</evidence>
<organism evidence="1 2">
    <name type="scientific">Alteromonas ponticola</name>
    <dbReference type="NCBI Taxonomy" id="2720613"/>
    <lineage>
        <taxon>Bacteria</taxon>
        <taxon>Pseudomonadati</taxon>
        <taxon>Pseudomonadota</taxon>
        <taxon>Gammaproteobacteria</taxon>
        <taxon>Alteromonadales</taxon>
        <taxon>Alteromonadaceae</taxon>
        <taxon>Alteromonas/Salinimonas group</taxon>
        <taxon>Alteromonas</taxon>
    </lineage>
</organism>
<dbReference type="EMBL" id="JAATNW010000006">
    <property type="protein sequence ID" value="NMH60864.1"/>
    <property type="molecule type" value="Genomic_DNA"/>
</dbReference>
<evidence type="ECO:0008006" key="3">
    <source>
        <dbReference type="Google" id="ProtNLM"/>
    </source>
</evidence>
<comment type="caution">
    <text evidence="1">The sequence shown here is derived from an EMBL/GenBank/DDBJ whole genome shotgun (WGS) entry which is preliminary data.</text>
</comment>
<gene>
    <name evidence="1" type="ORF">HCJ96_12575</name>
</gene>
<dbReference type="PROSITE" id="PS51257">
    <property type="entry name" value="PROKAR_LIPOPROTEIN"/>
    <property type="match status" value="1"/>
</dbReference>